<evidence type="ECO:0000259" key="5">
    <source>
        <dbReference type="PROSITE" id="PS50893"/>
    </source>
</evidence>
<dbReference type="InterPro" id="IPR017871">
    <property type="entry name" value="ABC_transporter-like_CS"/>
</dbReference>
<dbReference type="Gene3D" id="3.40.50.300">
    <property type="entry name" value="P-loop containing nucleotide triphosphate hydrolases"/>
    <property type="match status" value="1"/>
</dbReference>
<dbReference type="SMART" id="SM00382">
    <property type="entry name" value="AAA"/>
    <property type="match status" value="1"/>
</dbReference>
<name>A0A2T2XZZ0_9ENTR</name>
<dbReference type="GO" id="GO:0016887">
    <property type="term" value="F:ATP hydrolysis activity"/>
    <property type="evidence" value="ECO:0007669"/>
    <property type="project" value="InterPro"/>
</dbReference>
<dbReference type="PROSITE" id="PS50893">
    <property type="entry name" value="ABC_TRANSPORTER_2"/>
    <property type="match status" value="1"/>
</dbReference>
<gene>
    <name evidence="6" type="ORF">C8256_15625</name>
</gene>
<dbReference type="STRING" id="1006000.GKAS_01130"/>
<dbReference type="InterPro" id="IPR003439">
    <property type="entry name" value="ABC_transporter-like_ATP-bd"/>
</dbReference>
<dbReference type="PANTHER" id="PTHR42734:SF5">
    <property type="entry name" value="IRON TRANSPORT SYSTEM ATP-BINDING PROTEIN HI_0361-RELATED"/>
    <property type="match status" value="1"/>
</dbReference>
<dbReference type="PROSITE" id="PS00211">
    <property type="entry name" value="ABC_TRANSPORTER_1"/>
    <property type="match status" value="1"/>
</dbReference>
<evidence type="ECO:0000256" key="4">
    <source>
        <dbReference type="ARBA" id="ARBA00022840"/>
    </source>
</evidence>
<sequence length="225" mass="24577">MIELDNLVVGYEGRAITPALSGMIHKGSMTAIVGLNGCGKSTLLKTLAGFIPPVSGVMRWTPSRPTIGWLAQRHALESQFPLTVIDVVSQGAWPRISLLRGIGRDVRRRIQAALARVGLAAMATAPIESLSGGQFQRMLFARVLVQRAPLVMLDEPFTGIDEATTFDLMGVIEEMHQQGQTVLAVLHDNQRVADYFPQTLLLAENNACWGHTHDVLPAFESLRRA</sequence>
<accession>A0A2T2XZZ0</accession>
<dbReference type="PANTHER" id="PTHR42734">
    <property type="entry name" value="METAL TRANSPORT SYSTEM ATP-BINDING PROTEIN TM_0124-RELATED"/>
    <property type="match status" value="1"/>
</dbReference>
<keyword evidence="7" id="KW-1185">Reference proteome</keyword>
<organism evidence="6 7">
    <name type="scientific">Kluyvera genomosp. 2</name>
    <dbReference type="NCBI Taxonomy" id="2774054"/>
    <lineage>
        <taxon>Bacteria</taxon>
        <taxon>Pseudomonadati</taxon>
        <taxon>Pseudomonadota</taxon>
        <taxon>Gammaproteobacteria</taxon>
        <taxon>Enterobacterales</taxon>
        <taxon>Enterobacteriaceae</taxon>
        <taxon>Kluyvera</taxon>
    </lineage>
</organism>
<comment type="caution">
    <text evidence="6">The sequence shown here is derived from an EMBL/GenBank/DDBJ whole genome shotgun (WGS) entry which is preliminary data.</text>
</comment>
<dbReference type="SUPFAM" id="SSF52540">
    <property type="entry name" value="P-loop containing nucleoside triphosphate hydrolases"/>
    <property type="match status" value="1"/>
</dbReference>
<feature type="domain" description="ABC transporter" evidence="5">
    <location>
        <begin position="2"/>
        <end position="225"/>
    </location>
</feature>
<evidence type="ECO:0000256" key="1">
    <source>
        <dbReference type="ARBA" id="ARBA00005417"/>
    </source>
</evidence>
<evidence type="ECO:0000256" key="2">
    <source>
        <dbReference type="ARBA" id="ARBA00022448"/>
    </source>
</evidence>
<protein>
    <submittedName>
        <fullName evidence="6">ABC transporter ATP-binding protein</fullName>
    </submittedName>
</protein>
<dbReference type="Pfam" id="PF00005">
    <property type="entry name" value="ABC_tran"/>
    <property type="match status" value="1"/>
</dbReference>
<dbReference type="EMBL" id="PYHO01000012">
    <property type="protein sequence ID" value="PSR45845.1"/>
    <property type="molecule type" value="Genomic_DNA"/>
</dbReference>
<reference evidence="6 7" key="1">
    <citation type="submission" date="2018-03" db="EMBL/GenBank/DDBJ databases">
        <title>First report of an OXA-48+CTX-M-M-producing Kluyvera ascorbata clone recovered from patients admitted in a University Hospital in Madrid, Spain.</title>
        <authorList>
            <person name="Hernandez-Garcia M."/>
            <person name="Leon-Sampedro R."/>
            <person name="Perez-Viso B."/>
            <person name="Morosini M.I."/>
            <person name="Lopez-Fresnena N."/>
            <person name="Coque T.M."/>
            <person name="Bonten M."/>
            <person name="Malhotra-Kumar S."/>
            <person name="Ruiz-Garbajosa P."/>
            <person name="Canton R."/>
        </authorList>
    </citation>
    <scope>NUCLEOTIDE SEQUENCE [LARGE SCALE GENOMIC DNA]</scope>
    <source>
        <strain evidence="6 7">KA2</strain>
    </source>
</reference>
<dbReference type="InterPro" id="IPR027417">
    <property type="entry name" value="P-loop_NTPase"/>
</dbReference>
<dbReference type="InterPro" id="IPR003593">
    <property type="entry name" value="AAA+_ATPase"/>
</dbReference>
<dbReference type="GO" id="GO:0005524">
    <property type="term" value="F:ATP binding"/>
    <property type="evidence" value="ECO:0007669"/>
    <property type="project" value="UniProtKB-KW"/>
</dbReference>
<evidence type="ECO:0000313" key="7">
    <source>
        <dbReference type="Proteomes" id="UP000240892"/>
    </source>
</evidence>
<keyword evidence="3" id="KW-0547">Nucleotide-binding</keyword>
<keyword evidence="2" id="KW-0813">Transport</keyword>
<evidence type="ECO:0000256" key="3">
    <source>
        <dbReference type="ARBA" id="ARBA00022741"/>
    </source>
</evidence>
<evidence type="ECO:0000313" key="6">
    <source>
        <dbReference type="EMBL" id="PSR45845.1"/>
    </source>
</evidence>
<proteinExistence type="inferred from homology"/>
<keyword evidence="4 6" id="KW-0067">ATP-binding</keyword>
<comment type="similarity">
    <text evidence="1">Belongs to the ABC transporter superfamily.</text>
</comment>
<dbReference type="AlphaFoldDB" id="A0A2T2XZZ0"/>
<dbReference type="Proteomes" id="UP000240892">
    <property type="component" value="Unassembled WGS sequence"/>
</dbReference>
<dbReference type="InterPro" id="IPR050153">
    <property type="entry name" value="Metal_Ion_Import_ABC"/>
</dbReference>